<feature type="compositionally biased region" description="Basic residues" evidence="1">
    <location>
        <begin position="1"/>
        <end position="12"/>
    </location>
</feature>
<proteinExistence type="predicted"/>
<dbReference type="EMBL" id="QPFP01000005">
    <property type="protein sequence ID" value="TEB36483.1"/>
    <property type="molecule type" value="Genomic_DNA"/>
</dbReference>
<protein>
    <submittedName>
        <fullName evidence="2">Uncharacterized protein</fullName>
    </submittedName>
</protein>
<comment type="caution">
    <text evidence="2">The sequence shown here is derived from an EMBL/GenBank/DDBJ whole genome shotgun (WGS) entry which is preliminary data.</text>
</comment>
<feature type="region of interest" description="Disordered" evidence="1">
    <location>
        <begin position="1"/>
        <end position="40"/>
    </location>
</feature>
<dbReference type="Proteomes" id="UP000298030">
    <property type="component" value="Unassembled WGS sequence"/>
</dbReference>
<organism evidence="2 3">
    <name type="scientific">Coprinellus micaceus</name>
    <name type="common">Glistening ink-cap mushroom</name>
    <name type="synonym">Coprinus micaceus</name>
    <dbReference type="NCBI Taxonomy" id="71717"/>
    <lineage>
        <taxon>Eukaryota</taxon>
        <taxon>Fungi</taxon>
        <taxon>Dikarya</taxon>
        <taxon>Basidiomycota</taxon>
        <taxon>Agaricomycotina</taxon>
        <taxon>Agaricomycetes</taxon>
        <taxon>Agaricomycetidae</taxon>
        <taxon>Agaricales</taxon>
        <taxon>Agaricineae</taxon>
        <taxon>Psathyrellaceae</taxon>
        <taxon>Coprinellus</taxon>
    </lineage>
</organism>
<feature type="compositionally biased region" description="Polar residues" evidence="1">
    <location>
        <begin position="17"/>
        <end position="37"/>
    </location>
</feature>
<accession>A0A4Y7TQN3</accession>
<keyword evidence="3" id="KW-1185">Reference proteome</keyword>
<reference evidence="2 3" key="1">
    <citation type="journal article" date="2019" name="Nat. Ecol. Evol.">
        <title>Megaphylogeny resolves global patterns of mushroom evolution.</title>
        <authorList>
            <person name="Varga T."/>
            <person name="Krizsan K."/>
            <person name="Foldi C."/>
            <person name="Dima B."/>
            <person name="Sanchez-Garcia M."/>
            <person name="Sanchez-Ramirez S."/>
            <person name="Szollosi G.J."/>
            <person name="Szarkandi J.G."/>
            <person name="Papp V."/>
            <person name="Albert L."/>
            <person name="Andreopoulos W."/>
            <person name="Angelini C."/>
            <person name="Antonin V."/>
            <person name="Barry K.W."/>
            <person name="Bougher N.L."/>
            <person name="Buchanan P."/>
            <person name="Buyck B."/>
            <person name="Bense V."/>
            <person name="Catcheside P."/>
            <person name="Chovatia M."/>
            <person name="Cooper J."/>
            <person name="Damon W."/>
            <person name="Desjardin D."/>
            <person name="Finy P."/>
            <person name="Geml J."/>
            <person name="Haridas S."/>
            <person name="Hughes K."/>
            <person name="Justo A."/>
            <person name="Karasinski D."/>
            <person name="Kautmanova I."/>
            <person name="Kiss B."/>
            <person name="Kocsube S."/>
            <person name="Kotiranta H."/>
            <person name="LaButti K.M."/>
            <person name="Lechner B.E."/>
            <person name="Liimatainen K."/>
            <person name="Lipzen A."/>
            <person name="Lukacs Z."/>
            <person name="Mihaltcheva S."/>
            <person name="Morgado L.N."/>
            <person name="Niskanen T."/>
            <person name="Noordeloos M.E."/>
            <person name="Ohm R.A."/>
            <person name="Ortiz-Santana B."/>
            <person name="Ovrebo C."/>
            <person name="Racz N."/>
            <person name="Riley R."/>
            <person name="Savchenko A."/>
            <person name="Shiryaev A."/>
            <person name="Soop K."/>
            <person name="Spirin V."/>
            <person name="Szebenyi C."/>
            <person name="Tomsovsky M."/>
            <person name="Tulloss R.E."/>
            <person name="Uehling J."/>
            <person name="Grigoriev I.V."/>
            <person name="Vagvolgyi C."/>
            <person name="Papp T."/>
            <person name="Martin F.M."/>
            <person name="Miettinen O."/>
            <person name="Hibbett D.S."/>
            <person name="Nagy L.G."/>
        </authorList>
    </citation>
    <scope>NUCLEOTIDE SEQUENCE [LARGE SCALE GENOMIC DNA]</scope>
    <source>
        <strain evidence="2 3">FP101781</strain>
    </source>
</reference>
<dbReference type="AlphaFoldDB" id="A0A4Y7TQN3"/>
<gene>
    <name evidence="2" type="ORF">FA13DRAFT_1726842</name>
</gene>
<evidence type="ECO:0000256" key="1">
    <source>
        <dbReference type="SAM" id="MobiDB-lite"/>
    </source>
</evidence>
<feature type="region of interest" description="Disordered" evidence="1">
    <location>
        <begin position="124"/>
        <end position="159"/>
    </location>
</feature>
<name>A0A4Y7TQN3_COPMI</name>
<feature type="compositionally biased region" description="Basic residues" evidence="1">
    <location>
        <begin position="127"/>
        <end position="137"/>
    </location>
</feature>
<sequence>MSTLNLRRKGRRPSGQPPSRNWASGNGSCEQWQNEARSGQAHDALFSPQSPRIQSVILARLEVPAAPLSSLRTRCSPETSLGSLAIPRFAGHEKTRVLCERTSEWGAKWSEMKLGPCCDTECPRRQGVARRHPRRRVSTGIPVSSSCSRGLRVSHREGP</sequence>
<evidence type="ECO:0000313" key="3">
    <source>
        <dbReference type="Proteomes" id="UP000298030"/>
    </source>
</evidence>
<evidence type="ECO:0000313" key="2">
    <source>
        <dbReference type="EMBL" id="TEB36483.1"/>
    </source>
</evidence>